<reference evidence="2" key="1">
    <citation type="submission" date="2023-05" db="EMBL/GenBank/DDBJ databases">
        <title>Genome and transcriptome analyses reveal genes involved in the formation of fine ridges on petal epidermal cells in Hibiscus trionum.</title>
        <authorList>
            <person name="Koshimizu S."/>
            <person name="Masuda S."/>
            <person name="Ishii T."/>
            <person name="Shirasu K."/>
            <person name="Hoshino A."/>
            <person name="Arita M."/>
        </authorList>
    </citation>
    <scope>NUCLEOTIDE SEQUENCE</scope>
    <source>
        <strain evidence="2">Hamamatsu line</strain>
    </source>
</reference>
<feature type="compositionally biased region" description="Basic and acidic residues" evidence="1">
    <location>
        <begin position="34"/>
        <end position="59"/>
    </location>
</feature>
<accession>A0A9W7M2B5</accession>
<feature type="region of interest" description="Disordered" evidence="1">
    <location>
        <begin position="20"/>
        <end position="119"/>
    </location>
</feature>
<comment type="caution">
    <text evidence="2">The sequence shown here is derived from an EMBL/GenBank/DDBJ whole genome shotgun (WGS) entry which is preliminary data.</text>
</comment>
<organism evidence="2 3">
    <name type="scientific">Hibiscus trionum</name>
    <name type="common">Flower of an hour</name>
    <dbReference type="NCBI Taxonomy" id="183268"/>
    <lineage>
        <taxon>Eukaryota</taxon>
        <taxon>Viridiplantae</taxon>
        <taxon>Streptophyta</taxon>
        <taxon>Embryophyta</taxon>
        <taxon>Tracheophyta</taxon>
        <taxon>Spermatophyta</taxon>
        <taxon>Magnoliopsida</taxon>
        <taxon>eudicotyledons</taxon>
        <taxon>Gunneridae</taxon>
        <taxon>Pentapetalae</taxon>
        <taxon>rosids</taxon>
        <taxon>malvids</taxon>
        <taxon>Malvales</taxon>
        <taxon>Malvaceae</taxon>
        <taxon>Malvoideae</taxon>
        <taxon>Hibiscus</taxon>
    </lineage>
</organism>
<name>A0A9W7M2B5_HIBTR</name>
<protein>
    <submittedName>
        <fullName evidence="2">Uncharacterized protein</fullName>
    </submittedName>
</protein>
<gene>
    <name evidence="2" type="ORF">HRI_002212200</name>
</gene>
<feature type="compositionally biased region" description="Low complexity" evidence="1">
    <location>
        <begin position="76"/>
        <end position="86"/>
    </location>
</feature>
<keyword evidence="3" id="KW-1185">Reference proteome</keyword>
<sequence>MPLEPRASWFSPKCVEAQQLTGHLGGSRSASETMGDKLHHREGNSPDHQLRPLNDRSVIKEVGVQRQPGGERSALGGSTRVSGSRRSGSENVGLSNANIGENPMPRKPKGSSARFVHGG</sequence>
<proteinExistence type="predicted"/>
<dbReference type="OrthoDB" id="996263at2759"/>
<dbReference type="EMBL" id="BSYR01000020">
    <property type="protein sequence ID" value="GMI85429.1"/>
    <property type="molecule type" value="Genomic_DNA"/>
</dbReference>
<dbReference type="Proteomes" id="UP001165190">
    <property type="component" value="Unassembled WGS sequence"/>
</dbReference>
<dbReference type="AlphaFoldDB" id="A0A9W7M2B5"/>
<evidence type="ECO:0000313" key="3">
    <source>
        <dbReference type="Proteomes" id="UP001165190"/>
    </source>
</evidence>
<evidence type="ECO:0000256" key="1">
    <source>
        <dbReference type="SAM" id="MobiDB-lite"/>
    </source>
</evidence>
<feature type="compositionally biased region" description="Polar residues" evidence="1">
    <location>
        <begin position="90"/>
        <end position="99"/>
    </location>
</feature>
<evidence type="ECO:0000313" key="2">
    <source>
        <dbReference type="EMBL" id="GMI85429.1"/>
    </source>
</evidence>